<dbReference type="SUPFAM" id="SSF55785">
    <property type="entry name" value="PYP-like sensor domain (PAS domain)"/>
    <property type="match status" value="1"/>
</dbReference>
<name>A0A5N1BFM8_9LACT</name>
<gene>
    <name evidence="3" type="ORF">F6I34_08945</name>
</gene>
<dbReference type="GO" id="GO:0016020">
    <property type="term" value="C:membrane"/>
    <property type="evidence" value="ECO:0007669"/>
    <property type="project" value="InterPro"/>
</dbReference>
<evidence type="ECO:0000256" key="1">
    <source>
        <dbReference type="SAM" id="MobiDB-lite"/>
    </source>
</evidence>
<dbReference type="Pfam" id="PF13596">
    <property type="entry name" value="PAS_10"/>
    <property type="match status" value="1"/>
</dbReference>
<dbReference type="Proteomes" id="UP000326476">
    <property type="component" value="Unassembled WGS sequence"/>
</dbReference>
<protein>
    <submittedName>
        <fullName evidence="3">FMN-binding protein</fullName>
    </submittedName>
</protein>
<evidence type="ECO:0000313" key="3">
    <source>
        <dbReference type="EMBL" id="KAA9238110.1"/>
    </source>
</evidence>
<keyword evidence="4" id="KW-1185">Reference proteome</keyword>
<dbReference type="GO" id="GO:0010181">
    <property type="term" value="F:FMN binding"/>
    <property type="evidence" value="ECO:0007669"/>
    <property type="project" value="InterPro"/>
</dbReference>
<accession>A0A5N1BFM8</accession>
<proteinExistence type="predicted"/>
<sequence>MYDYILERLGKMAKFTPGTYHEEAQGFLDMVEVDVKVSEDKIEDIQVSEADSENVGSLAIKHLVKQMLDQQTADVDVLSGATHSSEGLINAVREALRIAAGQPEPDEFTPGTYYGEGDGYKGKVSLAVTVDENEITDIKYRGIETPELGGQASEKLIQQIKEDGSKREFDVVSGATYTTMGMQYALDRALAYARGDEDPDAEPYSFQTDTRVDFGTGWLTLDEVQAILDNLEVEISFVDKQNRFLYYNKRRHQEDAGTPRSPVTLGGNVSDCHPPQIRTKVEGIMEDLHHGRRRSESMWYTKGNGNKVYLHYRPIYDQKGRYLGVLETVQNGKPFIDTAESSWDRTLHDPHVPNPFLGETAEDVNQWYQERYEGGLDDELQHAIEKPYIEASEGGARSDSVTKATTKAKDKEETESKDAVSGASQHEHKMPNPMPQEEIERGRDSVSGPTAPH</sequence>
<feature type="compositionally biased region" description="Basic and acidic residues" evidence="1">
    <location>
        <begin position="407"/>
        <end position="418"/>
    </location>
</feature>
<dbReference type="Gene3D" id="3.30.450.20">
    <property type="entry name" value="PAS domain"/>
    <property type="match status" value="1"/>
</dbReference>
<dbReference type="Gene3D" id="3.90.1010.20">
    <property type="match status" value="2"/>
</dbReference>
<dbReference type="InterPro" id="IPR035965">
    <property type="entry name" value="PAS-like_dom_sf"/>
</dbReference>
<evidence type="ECO:0000313" key="4">
    <source>
        <dbReference type="Proteomes" id="UP000326476"/>
    </source>
</evidence>
<evidence type="ECO:0000259" key="2">
    <source>
        <dbReference type="SMART" id="SM00900"/>
    </source>
</evidence>
<organism evidence="3 4">
    <name type="scientific">Aerococcus tenax</name>
    <dbReference type="NCBI Taxonomy" id="3078812"/>
    <lineage>
        <taxon>Bacteria</taxon>
        <taxon>Bacillati</taxon>
        <taxon>Bacillota</taxon>
        <taxon>Bacilli</taxon>
        <taxon>Lactobacillales</taxon>
        <taxon>Aerococcaceae</taxon>
        <taxon>Aerococcus</taxon>
    </lineage>
</organism>
<dbReference type="AlphaFoldDB" id="A0A5N1BFM8"/>
<dbReference type="InterPro" id="IPR007329">
    <property type="entry name" value="FMN-bd"/>
</dbReference>
<feature type="domain" description="FMN-binding" evidence="2">
    <location>
        <begin position="26"/>
        <end position="99"/>
    </location>
</feature>
<feature type="region of interest" description="Disordered" evidence="1">
    <location>
        <begin position="389"/>
        <end position="453"/>
    </location>
</feature>
<dbReference type="EMBL" id="VYVN01000030">
    <property type="protein sequence ID" value="KAA9238110.1"/>
    <property type="molecule type" value="Genomic_DNA"/>
</dbReference>
<feature type="domain" description="FMN-binding" evidence="2">
    <location>
        <begin position="119"/>
        <end position="193"/>
    </location>
</feature>
<comment type="caution">
    <text evidence="3">The sequence shown here is derived from an EMBL/GenBank/DDBJ whole genome shotgun (WGS) entry which is preliminary data.</text>
</comment>
<dbReference type="SMART" id="SM00900">
    <property type="entry name" value="FMN_bind"/>
    <property type="match status" value="2"/>
</dbReference>
<dbReference type="Pfam" id="PF04205">
    <property type="entry name" value="FMN_bind"/>
    <property type="match status" value="2"/>
</dbReference>
<reference evidence="4" key="1">
    <citation type="submission" date="2019-09" db="EMBL/GenBank/DDBJ databases">
        <title>Draft genome sequence assemblies of isolates from the urinary tract.</title>
        <authorList>
            <person name="Mores C.R."/>
            <person name="Putonti C."/>
            <person name="Wolfe A.J."/>
        </authorList>
    </citation>
    <scope>NUCLEOTIDE SEQUENCE [LARGE SCALE GENOMIC DNA]</scope>
    <source>
        <strain evidence="4">UMB8614</strain>
    </source>
</reference>